<evidence type="ECO:0000256" key="2">
    <source>
        <dbReference type="ARBA" id="ARBA00022645"/>
    </source>
</evidence>
<dbReference type="GO" id="GO:0006508">
    <property type="term" value="P:proteolysis"/>
    <property type="evidence" value="ECO:0007669"/>
    <property type="project" value="UniProtKB-KW"/>
</dbReference>
<evidence type="ECO:0000256" key="5">
    <source>
        <dbReference type="ARBA" id="ARBA00022801"/>
    </source>
</evidence>
<proteinExistence type="inferred from homology"/>
<evidence type="ECO:0000313" key="7">
    <source>
        <dbReference type="EMBL" id="GIX94951.1"/>
    </source>
</evidence>
<gene>
    <name evidence="7" type="primary">CPVL</name>
    <name evidence="7" type="ORF">CEXT_606271</name>
</gene>
<dbReference type="PANTHER" id="PTHR11802">
    <property type="entry name" value="SERINE PROTEASE FAMILY S10 SERINE CARBOXYPEPTIDASE"/>
    <property type="match status" value="1"/>
</dbReference>
<dbReference type="PROSITE" id="PS00560">
    <property type="entry name" value="CARBOXYPEPT_SER_HIS"/>
    <property type="match status" value="1"/>
</dbReference>
<sequence length="160" mass="18337">MGESYGGKYVPSLAYKIHNEGPASKINFKGIAIGNLTFQNGEMAQRNLLLDIMQSVKPEVTVIMNNYKVLFYNGQMDLIVPYPLTMNFLYSVRWKNADAFKKVKRQIWRVNDTDKIAGYVHNVGDFYDVLVRDSGHIVPYDQPKIALDLITRFIKKIPFA</sequence>
<evidence type="ECO:0000256" key="6">
    <source>
        <dbReference type="ARBA" id="ARBA00023180"/>
    </source>
</evidence>
<dbReference type="InterPro" id="IPR001563">
    <property type="entry name" value="Peptidase_S10"/>
</dbReference>
<dbReference type="InterPro" id="IPR029058">
    <property type="entry name" value="AB_hydrolase_fold"/>
</dbReference>
<dbReference type="Proteomes" id="UP001054945">
    <property type="component" value="Unassembled WGS sequence"/>
</dbReference>
<evidence type="ECO:0000256" key="3">
    <source>
        <dbReference type="ARBA" id="ARBA00022670"/>
    </source>
</evidence>
<dbReference type="Pfam" id="PF00450">
    <property type="entry name" value="Peptidase_S10"/>
    <property type="match status" value="2"/>
</dbReference>
<dbReference type="InterPro" id="IPR033124">
    <property type="entry name" value="Ser_caboxypep_his_AS"/>
</dbReference>
<keyword evidence="2 7" id="KW-0121">Carboxypeptidase</keyword>
<comment type="caution">
    <text evidence="7">The sequence shown here is derived from an EMBL/GenBank/DDBJ whole genome shotgun (WGS) entry which is preliminary data.</text>
</comment>
<organism evidence="7 8">
    <name type="scientific">Caerostris extrusa</name>
    <name type="common">Bark spider</name>
    <name type="synonym">Caerostris bankana</name>
    <dbReference type="NCBI Taxonomy" id="172846"/>
    <lineage>
        <taxon>Eukaryota</taxon>
        <taxon>Metazoa</taxon>
        <taxon>Ecdysozoa</taxon>
        <taxon>Arthropoda</taxon>
        <taxon>Chelicerata</taxon>
        <taxon>Arachnida</taxon>
        <taxon>Araneae</taxon>
        <taxon>Araneomorphae</taxon>
        <taxon>Entelegynae</taxon>
        <taxon>Araneoidea</taxon>
        <taxon>Araneidae</taxon>
        <taxon>Caerostris</taxon>
    </lineage>
</organism>
<comment type="similarity">
    <text evidence="1">Belongs to the peptidase S10 family.</text>
</comment>
<dbReference type="EMBL" id="BPLR01004455">
    <property type="protein sequence ID" value="GIX94951.1"/>
    <property type="molecule type" value="Genomic_DNA"/>
</dbReference>
<dbReference type="PANTHER" id="PTHR11802:SF472">
    <property type="entry name" value="SERINE CARBOXYPEPTIDASE CPVL-RELATED"/>
    <property type="match status" value="1"/>
</dbReference>
<evidence type="ECO:0000256" key="4">
    <source>
        <dbReference type="ARBA" id="ARBA00022729"/>
    </source>
</evidence>
<keyword evidence="5" id="KW-0378">Hydrolase</keyword>
<accession>A0AAV4PCX7</accession>
<dbReference type="AlphaFoldDB" id="A0AAV4PCX7"/>
<reference evidence="7 8" key="1">
    <citation type="submission" date="2021-06" db="EMBL/GenBank/DDBJ databases">
        <title>Caerostris extrusa draft genome.</title>
        <authorList>
            <person name="Kono N."/>
            <person name="Arakawa K."/>
        </authorList>
    </citation>
    <scope>NUCLEOTIDE SEQUENCE [LARGE SCALE GENOMIC DNA]</scope>
</reference>
<dbReference type="Gene3D" id="3.40.50.1820">
    <property type="entry name" value="alpha/beta hydrolase"/>
    <property type="match status" value="1"/>
</dbReference>
<dbReference type="SUPFAM" id="SSF53474">
    <property type="entry name" value="alpha/beta-Hydrolases"/>
    <property type="match status" value="1"/>
</dbReference>
<keyword evidence="4" id="KW-0732">Signal</keyword>
<name>A0AAV4PCX7_CAEEX</name>
<evidence type="ECO:0000313" key="8">
    <source>
        <dbReference type="Proteomes" id="UP001054945"/>
    </source>
</evidence>
<protein>
    <submittedName>
        <fullName evidence="7">Probable serine carboxypeptidase CPVL</fullName>
    </submittedName>
</protein>
<evidence type="ECO:0000256" key="1">
    <source>
        <dbReference type="ARBA" id="ARBA00009431"/>
    </source>
</evidence>
<keyword evidence="8" id="KW-1185">Reference proteome</keyword>
<keyword evidence="6" id="KW-0325">Glycoprotein</keyword>
<dbReference type="GO" id="GO:0004185">
    <property type="term" value="F:serine-type carboxypeptidase activity"/>
    <property type="evidence" value="ECO:0007669"/>
    <property type="project" value="InterPro"/>
</dbReference>
<keyword evidence="3" id="KW-0645">Protease</keyword>